<protein>
    <submittedName>
        <fullName evidence="1">Uncharacterized protein</fullName>
    </submittedName>
</protein>
<accession>A0A7S4AVJ6</accession>
<gene>
    <name evidence="1" type="ORF">PAUS00366_LOCUS20533</name>
</gene>
<dbReference type="EMBL" id="HBIX01030876">
    <property type="protein sequence ID" value="CAE0727749.1"/>
    <property type="molecule type" value="Transcribed_RNA"/>
</dbReference>
<name>A0A7S4AVJ6_9STRA</name>
<proteinExistence type="predicted"/>
<evidence type="ECO:0000313" key="1">
    <source>
        <dbReference type="EMBL" id="CAE0727749.1"/>
    </source>
</evidence>
<sequence length="325" mass="38134">MRSSTSLKNANNTSSSQLTTITNHQKQAIVLLVLSAIIYSACKFDATQNMRVNPTGIGTGRHEYNGAEVPKPGTEIKMIALLGERNSGTRWTSSHLEECFSHAIEVRTKLTRYKHWFQYPASYRYPHETLVITQFRNPYDWLKAMQHVPHHAPDHMRVRWMEFLTSAWTMERVGTDKINNTRRCQEHFEYKDVISCETEPLPRSSYKKLDYSRHQPFYEMRNDGSGKPYDNIMELRTDKIRNFLSIKNYDGIADVWAVQYEYLLTKGTQELLDEITRWTGIEPNCTARPPQQRRNRPVEREMADFVREHLNWTVEAWIGYGPHML</sequence>
<dbReference type="AlphaFoldDB" id="A0A7S4AVJ6"/>
<reference evidence="1" key="1">
    <citation type="submission" date="2021-01" db="EMBL/GenBank/DDBJ databases">
        <authorList>
            <person name="Corre E."/>
            <person name="Pelletier E."/>
            <person name="Niang G."/>
            <person name="Scheremetjew M."/>
            <person name="Finn R."/>
            <person name="Kale V."/>
            <person name="Holt S."/>
            <person name="Cochrane G."/>
            <person name="Meng A."/>
            <person name="Brown T."/>
            <person name="Cohen L."/>
        </authorList>
    </citation>
    <scope>NUCLEOTIDE SEQUENCE</scope>
    <source>
        <strain evidence="1">10249 10 AB</strain>
    </source>
</reference>
<organism evidence="1">
    <name type="scientific">Pseudo-nitzschia australis</name>
    <dbReference type="NCBI Taxonomy" id="44445"/>
    <lineage>
        <taxon>Eukaryota</taxon>
        <taxon>Sar</taxon>
        <taxon>Stramenopiles</taxon>
        <taxon>Ochrophyta</taxon>
        <taxon>Bacillariophyta</taxon>
        <taxon>Bacillariophyceae</taxon>
        <taxon>Bacillariophycidae</taxon>
        <taxon>Bacillariales</taxon>
        <taxon>Bacillariaceae</taxon>
        <taxon>Pseudo-nitzschia</taxon>
    </lineage>
</organism>